<name>A0A1H0NMY8_9PSEU</name>
<keyword evidence="2" id="KW-0808">Transferase</keyword>
<dbReference type="GO" id="GO:0016301">
    <property type="term" value="F:kinase activity"/>
    <property type="evidence" value="ECO:0007669"/>
    <property type="project" value="UniProtKB-KW"/>
</dbReference>
<dbReference type="Gene3D" id="1.10.10.10">
    <property type="entry name" value="Winged helix-like DNA-binding domain superfamily/Winged helix DNA-binding domain"/>
    <property type="match status" value="1"/>
</dbReference>
<dbReference type="EMBL" id="FNJB01000005">
    <property type="protein sequence ID" value="SDO93700.1"/>
    <property type="molecule type" value="Genomic_DNA"/>
</dbReference>
<organism evidence="2 3">
    <name type="scientific">Actinokineospora alba</name>
    <dbReference type="NCBI Taxonomy" id="504798"/>
    <lineage>
        <taxon>Bacteria</taxon>
        <taxon>Bacillati</taxon>
        <taxon>Actinomycetota</taxon>
        <taxon>Actinomycetes</taxon>
        <taxon>Pseudonocardiales</taxon>
        <taxon>Pseudonocardiaceae</taxon>
        <taxon>Actinokineospora</taxon>
    </lineage>
</organism>
<reference evidence="3" key="1">
    <citation type="submission" date="2016-10" db="EMBL/GenBank/DDBJ databases">
        <authorList>
            <person name="Varghese N."/>
            <person name="Submissions S."/>
        </authorList>
    </citation>
    <scope>NUCLEOTIDE SEQUENCE [LARGE SCALE GENOMIC DNA]</scope>
    <source>
        <strain evidence="3">IBRC-M 10655</strain>
    </source>
</reference>
<dbReference type="Pfam" id="PF00480">
    <property type="entry name" value="ROK"/>
    <property type="match status" value="1"/>
</dbReference>
<dbReference type="InterPro" id="IPR036388">
    <property type="entry name" value="WH-like_DNA-bd_sf"/>
</dbReference>
<keyword evidence="3" id="KW-1185">Reference proteome</keyword>
<dbReference type="PANTHER" id="PTHR18964">
    <property type="entry name" value="ROK (REPRESSOR, ORF, KINASE) FAMILY"/>
    <property type="match status" value="1"/>
</dbReference>
<dbReference type="SUPFAM" id="SSF46785">
    <property type="entry name" value="Winged helix' DNA-binding domain"/>
    <property type="match status" value="1"/>
</dbReference>
<accession>A0A1H0NMY8</accession>
<dbReference type="InterPro" id="IPR043129">
    <property type="entry name" value="ATPase_NBD"/>
</dbReference>
<dbReference type="Proteomes" id="UP000199651">
    <property type="component" value="Unassembled WGS sequence"/>
</dbReference>
<proteinExistence type="inferred from homology"/>
<comment type="similarity">
    <text evidence="1">Belongs to the ROK (NagC/XylR) family.</text>
</comment>
<dbReference type="SUPFAM" id="SSF53067">
    <property type="entry name" value="Actin-like ATPase domain"/>
    <property type="match status" value="1"/>
</dbReference>
<dbReference type="Gene3D" id="3.30.420.40">
    <property type="match status" value="2"/>
</dbReference>
<evidence type="ECO:0000256" key="1">
    <source>
        <dbReference type="ARBA" id="ARBA00006479"/>
    </source>
</evidence>
<evidence type="ECO:0000313" key="3">
    <source>
        <dbReference type="Proteomes" id="UP000199651"/>
    </source>
</evidence>
<dbReference type="PANTHER" id="PTHR18964:SF149">
    <property type="entry name" value="BIFUNCTIONAL UDP-N-ACETYLGLUCOSAMINE 2-EPIMERASE_N-ACETYLMANNOSAMINE KINASE"/>
    <property type="match status" value="1"/>
</dbReference>
<dbReference type="AlphaFoldDB" id="A0A1H0NMY8"/>
<keyword evidence="2" id="KW-0418">Kinase</keyword>
<dbReference type="InterPro" id="IPR036390">
    <property type="entry name" value="WH_DNA-bd_sf"/>
</dbReference>
<evidence type="ECO:0000313" key="2">
    <source>
        <dbReference type="EMBL" id="SDO93700.1"/>
    </source>
</evidence>
<gene>
    <name evidence="2" type="ORF">SAMN05192558_105397</name>
</gene>
<sequence length="411" mass="43331">MTATVPGVASPTDSVTARSTASAGANSAAALLTDLQRLGPLARKQLCRTTGLSFTTVTRMCASLIEIGVLAELEPRPSERTGPGRAGRPEIPLDFAAGGRLLVGVHIRPWSTTCTVFDLTAAELSHAEYVHPAGASPGELLAAGVAMTADVLSTVDISRTLGIGVSIGGLVDHDRRVSVESPMLGWREVDLGAAFDPLGLAVHVDSSVRCLALDQLWRRGSQVGDTSLTLFVSEIVGAAIIVDRRLRRGPGASAGNILHFPVHDGPGTVCSCGRRNCLSAVVSNPALYDQALAVGAAPPDTQWHTPVYKYQDNPVMAALRRRRAGWLGEAAGTLIELLNPDTTVIAGHLGTQDDIDHMFAVARSRCSTTLGARPTSVLHREAGADVWDRASVSLVLDDYLRHPARYEPALA</sequence>
<dbReference type="STRING" id="504798.SAMN05421871_102447"/>
<dbReference type="InterPro" id="IPR000600">
    <property type="entry name" value="ROK"/>
</dbReference>
<protein>
    <submittedName>
        <fullName evidence="2">Sugar kinase of the NBD/HSP70 family, may contain an N-terminal HTH domain</fullName>
    </submittedName>
</protein>